<feature type="domain" description="RecA family profile 1" evidence="2">
    <location>
        <begin position="1"/>
        <end position="126"/>
    </location>
</feature>
<dbReference type="PROSITE" id="PS50162">
    <property type="entry name" value="RECA_2"/>
    <property type="match status" value="1"/>
</dbReference>
<dbReference type="PANTHER" id="PTHR46487:SF1">
    <property type="entry name" value="DNA REPAIR PROTEIN XRCC3"/>
    <property type="match status" value="1"/>
</dbReference>
<feature type="region of interest" description="Disordered" evidence="1">
    <location>
        <begin position="217"/>
        <end position="236"/>
    </location>
</feature>
<comment type="caution">
    <text evidence="3">The sequence shown here is derived from an EMBL/GenBank/DDBJ whole genome shotgun (WGS) entry which is preliminary data.</text>
</comment>
<evidence type="ECO:0000313" key="4">
    <source>
        <dbReference type="Proteomes" id="UP000245119"/>
    </source>
</evidence>
<dbReference type="InterPro" id="IPR027417">
    <property type="entry name" value="P-loop_NTPase"/>
</dbReference>
<organism evidence="3 4">
    <name type="scientific">Pomacea canaliculata</name>
    <name type="common">Golden apple snail</name>
    <dbReference type="NCBI Taxonomy" id="400727"/>
    <lineage>
        <taxon>Eukaryota</taxon>
        <taxon>Metazoa</taxon>
        <taxon>Spiralia</taxon>
        <taxon>Lophotrochozoa</taxon>
        <taxon>Mollusca</taxon>
        <taxon>Gastropoda</taxon>
        <taxon>Caenogastropoda</taxon>
        <taxon>Architaenioglossa</taxon>
        <taxon>Ampullarioidea</taxon>
        <taxon>Ampullariidae</taxon>
        <taxon>Pomacea</taxon>
    </lineage>
</organism>
<dbReference type="InterPro" id="IPR020588">
    <property type="entry name" value="RecA_ATP-bd"/>
</dbReference>
<dbReference type="GO" id="GO:0140664">
    <property type="term" value="F:ATP-dependent DNA damage sensor activity"/>
    <property type="evidence" value="ECO:0007669"/>
    <property type="project" value="InterPro"/>
</dbReference>
<dbReference type="GO" id="GO:0000722">
    <property type="term" value="P:telomere maintenance via recombination"/>
    <property type="evidence" value="ECO:0007669"/>
    <property type="project" value="TreeGrafter"/>
</dbReference>
<feature type="compositionally biased region" description="Basic and acidic residues" evidence="1">
    <location>
        <begin position="217"/>
        <end position="226"/>
    </location>
</feature>
<dbReference type="InterPro" id="IPR013632">
    <property type="entry name" value="Rad51_C"/>
</dbReference>
<evidence type="ECO:0000259" key="2">
    <source>
        <dbReference type="PROSITE" id="PS50162"/>
    </source>
</evidence>
<reference evidence="3 4" key="1">
    <citation type="submission" date="2018-04" db="EMBL/GenBank/DDBJ databases">
        <title>The genome of golden apple snail Pomacea canaliculata provides insight into stress tolerance and invasive adaptation.</title>
        <authorList>
            <person name="Liu C."/>
            <person name="Liu B."/>
            <person name="Ren Y."/>
            <person name="Zhang Y."/>
            <person name="Wang H."/>
            <person name="Li S."/>
            <person name="Jiang F."/>
            <person name="Yin L."/>
            <person name="Zhang G."/>
            <person name="Qian W."/>
            <person name="Fan W."/>
        </authorList>
    </citation>
    <scope>NUCLEOTIDE SEQUENCE [LARGE SCALE GENOMIC DNA]</scope>
    <source>
        <strain evidence="3">SZHN2017</strain>
        <tissue evidence="3">Muscle</tissue>
    </source>
</reference>
<dbReference type="Pfam" id="PF08423">
    <property type="entry name" value="Rad51"/>
    <property type="match status" value="1"/>
</dbReference>
<dbReference type="GO" id="GO:0071140">
    <property type="term" value="P:resolution of mitotic recombination intermediates"/>
    <property type="evidence" value="ECO:0007669"/>
    <property type="project" value="TreeGrafter"/>
</dbReference>
<dbReference type="GO" id="GO:0090656">
    <property type="term" value="P:t-circle formation"/>
    <property type="evidence" value="ECO:0007669"/>
    <property type="project" value="TreeGrafter"/>
</dbReference>
<dbReference type="Gene3D" id="3.40.50.300">
    <property type="entry name" value="P-loop containing nucleotide triphosphate hydrolases"/>
    <property type="match status" value="1"/>
</dbReference>
<dbReference type="AlphaFoldDB" id="A0A2T7NXV5"/>
<accession>A0A2T7NXV5</accession>
<evidence type="ECO:0000313" key="3">
    <source>
        <dbReference type="EMBL" id="PVD25991.1"/>
    </source>
</evidence>
<dbReference type="GO" id="GO:0033065">
    <property type="term" value="C:Rad51C-XRCC3 complex"/>
    <property type="evidence" value="ECO:0007669"/>
    <property type="project" value="TreeGrafter"/>
</dbReference>
<dbReference type="OrthoDB" id="1861185at2759"/>
<dbReference type="GO" id="GO:0005524">
    <property type="term" value="F:ATP binding"/>
    <property type="evidence" value="ECO:0007669"/>
    <property type="project" value="InterPro"/>
</dbReference>
<dbReference type="EMBL" id="PZQS01000008">
    <property type="protein sequence ID" value="PVD25991.1"/>
    <property type="molecule type" value="Genomic_DNA"/>
</dbReference>
<name>A0A2T7NXV5_POMCA</name>
<dbReference type="SUPFAM" id="SSF52540">
    <property type="entry name" value="P-loop containing nucleoside triphosphate hydrolases"/>
    <property type="match status" value="1"/>
</dbReference>
<dbReference type="PANTHER" id="PTHR46487">
    <property type="entry name" value="DNA REPAIR PROTEIN XRCC3"/>
    <property type="match status" value="1"/>
</dbReference>
<evidence type="ECO:0000256" key="1">
    <source>
        <dbReference type="SAM" id="MobiDB-lite"/>
    </source>
</evidence>
<keyword evidence="4" id="KW-1185">Reference proteome</keyword>
<dbReference type="Proteomes" id="UP000245119">
    <property type="component" value="Linkage Group LG8"/>
</dbReference>
<sequence length="271" mass="29500">MNKSLGEIDINPRIAAAAKRAGLTTAGSVITLSGPESSICCTEDTFPSKRFQQLDGLNSFVQKKLPLLLARKSVQLVVIDSVAALFRCHYESHNLVARAKHLASLATQLRKLAVQYNVAVVCVNQLIQMGLPQPSSRDIARVVQGNNPNNQPSQTGCHLVYGKGVWFIDTAVTKKSVVAIFEPGVSERCWHTTISLKFHLADLVGNMLIAEKGDLSRSKQSIHSDDSSPSSPSRDVRAARLVPQDIIPDDDVVRPKSAASRLVYTTSTFLK</sequence>
<dbReference type="GO" id="GO:0000400">
    <property type="term" value="F:four-way junction DNA binding"/>
    <property type="evidence" value="ECO:0007669"/>
    <property type="project" value="TreeGrafter"/>
</dbReference>
<gene>
    <name evidence="3" type="ORF">C0Q70_13658</name>
</gene>
<dbReference type="GO" id="GO:0005657">
    <property type="term" value="C:replication fork"/>
    <property type="evidence" value="ECO:0007669"/>
    <property type="project" value="TreeGrafter"/>
</dbReference>
<dbReference type="GO" id="GO:0045003">
    <property type="term" value="P:double-strand break repair via synthesis-dependent strand annealing"/>
    <property type="evidence" value="ECO:0007669"/>
    <property type="project" value="TreeGrafter"/>
</dbReference>
<proteinExistence type="predicted"/>
<dbReference type="STRING" id="400727.A0A2T7NXV5"/>
<protein>
    <recommendedName>
        <fullName evidence="2">RecA family profile 1 domain-containing protein</fullName>
    </recommendedName>
</protein>